<evidence type="ECO:0000313" key="1">
    <source>
        <dbReference type="EMBL" id="EYB88468.1"/>
    </source>
</evidence>
<keyword evidence="2" id="KW-1185">Reference proteome</keyword>
<reference evidence="2" key="1">
    <citation type="journal article" date="2015" name="Nat. Genet.">
        <title>The genome and transcriptome of the zoonotic hookworm Ancylostoma ceylanicum identify infection-specific gene families.</title>
        <authorList>
            <person name="Schwarz E.M."/>
            <person name="Hu Y."/>
            <person name="Antoshechkin I."/>
            <person name="Miller M.M."/>
            <person name="Sternberg P.W."/>
            <person name="Aroian R.V."/>
        </authorList>
    </citation>
    <scope>NUCLEOTIDE SEQUENCE</scope>
    <source>
        <strain evidence="2">HY135</strain>
    </source>
</reference>
<name>A0A016SCP9_9BILA</name>
<dbReference type="AlphaFoldDB" id="A0A016SCP9"/>
<protein>
    <submittedName>
        <fullName evidence="1">Uncharacterized protein</fullName>
    </submittedName>
</protein>
<gene>
    <name evidence="1" type="primary">Acey_s0246.g24</name>
    <name evidence="1" type="ORF">Y032_0246g24</name>
</gene>
<dbReference type="Proteomes" id="UP000024635">
    <property type="component" value="Unassembled WGS sequence"/>
</dbReference>
<proteinExistence type="predicted"/>
<dbReference type="OrthoDB" id="16520at2759"/>
<accession>A0A016SCP9</accession>
<sequence>MAHQRGFDIDSLQVIPKEEMQPVFDASNNQMKFAGAELEGGKPSEVAFHVAKSDEGEILLRTNASPGLGVRLSLMKDEMKSGKEPI</sequence>
<organism evidence="1 2">
    <name type="scientific">Ancylostoma ceylanicum</name>
    <dbReference type="NCBI Taxonomy" id="53326"/>
    <lineage>
        <taxon>Eukaryota</taxon>
        <taxon>Metazoa</taxon>
        <taxon>Ecdysozoa</taxon>
        <taxon>Nematoda</taxon>
        <taxon>Chromadorea</taxon>
        <taxon>Rhabditida</taxon>
        <taxon>Rhabditina</taxon>
        <taxon>Rhabditomorpha</taxon>
        <taxon>Strongyloidea</taxon>
        <taxon>Ancylostomatidae</taxon>
        <taxon>Ancylostomatinae</taxon>
        <taxon>Ancylostoma</taxon>
    </lineage>
</organism>
<evidence type="ECO:0000313" key="2">
    <source>
        <dbReference type="Proteomes" id="UP000024635"/>
    </source>
</evidence>
<dbReference type="EMBL" id="JARK01001582">
    <property type="protein sequence ID" value="EYB88468.1"/>
    <property type="molecule type" value="Genomic_DNA"/>
</dbReference>
<comment type="caution">
    <text evidence="1">The sequence shown here is derived from an EMBL/GenBank/DDBJ whole genome shotgun (WGS) entry which is preliminary data.</text>
</comment>